<accession>A0AAV3ZIW8</accession>
<sequence length="331" mass="35297">MLKIAATESRQNGLPKLVSVWAMVQCTVSCLTQGAQWCNVTGAWSGSIATVWVRARLGLKGCLSTCARVNPTVMWRGSCASWRICFPNSWSYVLIEVVTRGTTRGTAHSFKHARHAGPAAVTTQGIIISTSGMLGALNVTVLLEGVLQGTMLAPFGERTACVNLTRGLPYAPSPMSASSTSAAAQTGATMSVASQTSRSRMKRKRASEILLSLPDQDVKGPKAGLRHFVNSASTIMPSAALPPVCQEVGSQWSPEFSNGGAQRSNQNLKRATKRKTPMTVREVVPTPSCAFCDLQICGSPESSIHYGQGEDSECRVWTLYSCPDLISVKAA</sequence>
<proteinExistence type="predicted"/>
<evidence type="ECO:0000256" key="1">
    <source>
        <dbReference type="SAM" id="MobiDB-lite"/>
    </source>
</evidence>
<feature type="region of interest" description="Disordered" evidence="1">
    <location>
        <begin position="176"/>
        <end position="201"/>
    </location>
</feature>
<evidence type="ECO:0000313" key="2">
    <source>
        <dbReference type="EMBL" id="GFN94452.1"/>
    </source>
</evidence>
<dbReference type="EMBL" id="BLXT01002455">
    <property type="protein sequence ID" value="GFN94452.1"/>
    <property type="molecule type" value="Genomic_DNA"/>
</dbReference>
<reference evidence="2 3" key="1">
    <citation type="journal article" date="2021" name="Elife">
        <title>Chloroplast acquisition without the gene transfer in kleptoplastic sea slugs, Plakobranchus ocellatus.</title>
        <authorList>
            <person name="Maeda T."/>
            <person name="Takahashi S."/>
            <person name="Yoshida T."/>
            <person name="Shimamura S."/>
            <person name="Takaki Y."/>
            <person name="Nagai Y."/>
            <person name="Toyoda A."/>
            <person name="Suzuki Y."/>
            <person name="Arimoto A."/>
            <person name="Ishii H."/>
            <person name="Satoh N."/>
            <person name="Nishiyama T."/>
            <person name="Hasebe M."/>
            <person name="Maruyama T."/>
            <person name="Minagawa J."/>
            <person name="Obokata J."/>
            <person name="Shigenobu S."/>
        </authorList>
    </citation>
    <scope>NUCLEOTIDE SEQUENCE [LARGE SCALE GENOMIC DNA]</scope>
</reference>
<organism evidence="2 3">
    <name type="scientific">Plakobranchus ocellatus</name>
    <dbReference type="NCBI Taxonomy" id="259542"/>
    <lineage>
        <taxon>Eukaryota</taxon>
        <taxon>Metazoa</taxon>
        <taxon>Spiralia</taxon>
        <taxon>Lophotrochozoa</taxon>
        <taxon>Mollusca</taxon>
        <taxon>Gastropoda</taxon>
        <taxon>Heterobranchia</taxon>
        <taxon>Euthyneura</taxon>
        <taxon>Panpulmonata</taxon>
        <taxon>Sacoglossa</taxon>
        <taxon>Placobranchoidea</taxon>
        <taxon>Plakobranchidae</taxon>
        <taxon>Plakobranchus</taxon>
    </lineage>
</organism>
<dbReference type="AlphaFoldDB" id="A0AAV3ZIW8"/>
<evidence type="ECO:0000313" key="3">
    <source>
        <dbReference type="Proteomes" id="UP000735302"/>
    </source>
</evidence>
<feature type="region of interest" description="Disordered" evidence="1">
    <location>
        <begin position="256"/>
        <end position="279"/>
    </location>
</feature>
<feature type="compositionally biased region" description="Low complexity" evidence="1">
    <location>
        <begin position="176"/>
        <end position="191"/>
    </location>
</feature>
<name>A0AAV3ZIW8_9GAST</name>
<keyword evidence="3" id="KW-1185">Reference proteome</keyword>
<gene>
    <name evidence="2" type="ORF">PoB_002095800</name>
</gene>
<protein>
    <submittedName>
        <fullName evidence="2">Uncharacterized protein</fullName>
    </submittedName>
</protein>
<dbReference type="Proteomes" id="UP000735302">
    <property type="component" value="Unassembled WGS sequence"/>
</dbReference>
<feature type="compositionally biased region" description="Polar residues" evidence="1">
    <location>
        <begin position="256"/>
        <end position="269"/>
    </location>
</feature>
<comment type="caution">
    <text evidence="2">The sequence shown here is derived from an EMBL/GenBank/DDBJ whole genome shotgun (WGS) entry which is preliminary data.</text>
</comment>